<dbReference type="Proteomes" id="UP000305067">
    <property type="component" value="Unassembled WGS sequence"/>
</dbReference>
<feature type="binding site" evidence="3">
    <location>
        <position position="312"/>
    </location>
    <ligand>
        <name>FAD</name>
        <dbReference type="ChEBI" id="CHEBI:57692"/>
    </ligand>
</feature>
<evidence type="ECO:0000256" key="2">
    <source>
        <dbReference type="ARBA" id="ARBA00010790"/>
    </source>
</evidence>
<gene>
    <name evidence="6" type="ORF">BDV98DRAFT_561929</name>
</gene>
<dbReference type="STRING" id="1884261.A0A5C3QTM9"/>
<evidence type="ECO:0000256" key="1">
    <source>
        <dbReference type="ARBA" id="ARBA00001974"/>
    </source>
</evidence>
<organism evidence="6 7">
    <name type="scientific">Pterulicium gracile</name>
    <dbReference type="NCBI Taxonomy" id="1884261"/>
    <lineage>
        <taxon>Eukaryota</taxon>
        <taxon>Fungi</taxon>
        <taxon>Dikarya</taxon>
        <taxon>Basidiomycota</taxon>
        <taxon>Agaricomycotina</taxon>
        <taxon>Agaricomycetes</taxon>
        <taxon>Agaricomycetidae</taxon>
        <taxon>Agaricales</taxon>
        <taxon>Pleurotineae</taxon>
        <taxon>Pterulaceae</taxon>
        <taxon>Pterulicium</taxon>
    </lineage>
</organism>
<dbReference type="Pfam" id="PF00732">
    <property type="entry name" value="GMC_oxred_N"/>
    <property type="match status" value="1"/>
</dbReference>
<dbReference type="SUPFAM" id="SSF54373">
    <property type="entry name" value="FAD-linked reductases, C-terminal domain"/>
    <property type="match status" value="1"/>
</dbReference>
<proteinExistence type="inferred from homology"/>
<evidence type="ECO:0000259" key="5">
    <source>
        <dbReference type="PROSITE" id="PS00624"/>
    </source>
</evidence>
<keyword evidence="3" id="KW-0285">Flavoprotein</keyword>
<dbReference type="Pfam" id="PF05199">
    <property type="entry name" value="GMC_oxred_C"/>
    <property type="match status" value="1"/>
</dbReference>
<dbReference type="InterPro" id="IPR012132">
    <property type="entry name" value="GMC_OxRdtase"/>
</dbReference>
<keyword evidence="3" id="KW-0274">FAD</keyword>
<accession>A0A5C3QTM9</accession>
<sequence length="666" mass="70805">MYSKHSLAVLVPLGLLLSSHAQHNPFIGQQQALDTDYEYIVVGSGPGGGPTASNLALAGHKVLLVEAGGDSGTALVESVPAMYPYSTQFKNIQWDFFATRSSDPSTEAKNAITSYQTPSGTIYTGLSPPAGSTPLGTLYPRVGTLGGCSRHNALITIRSFDSDWEEVAKRTGDESWSGKTFQGLFEEIEKCNYLPNSVVGHGFKGWYWTELTSLLTAVSDLKVVSIIVSVGSALGKGLTGILIGTVAGLAEVLTQDVNAPGKTIALGAYQIPLSTKNAVRGGARDRILDIATAVDASGNRRYHLDIKLNTLVTKVVFDQTGDTPRATGVEYLEGQSLYSADPRSGSGSVAGEGVVNASREVIIAGGAFNTPQILKLSGVGPREELARFNIPLVVDLPGVGANLRDHIEVSVISKASSNFTLLNSCTFSQDYPSQPDPCMDRYLSGLTSTGKGVYASNGLAVGVALRSSAATLSDPDIWVYGGPGDFPGFFPNWADRALADHKHWVWITLKASTQNTAGTVTLKSADPRDRPAIAFRTFEDPVSAEQDIQATYEGIQFARRAMDKLIPLGGGFTEETPGRSNVRTEAQTKEYLKTQSFGHHACCTAAIGGDDEEGAVLDSNFRVRGVRGLRVVDASAFPVVPGFFIQLPTYLLAEKASKAILKDVEA</sequence>
<feature type="chain" id="PRO_5023065286" evidence="4">
    <location>
        <begin position="22"/>
        <end position="666"/>
    </location>
</feature>
<evidence type="ECO:0000313" key="6">
    <source>
        <dbReference type="EMBL" id="TFL05375.1"/>
    </source>
</evidence>
<dbReference type="Gene3D" id="3.30.560.10">
    <property type="entry name" value="Glucose Oxidase, domain 3"/>
    <property type="match status" value="1"/>
</dbReference>
<dbReference type="InterPro" id="IPR007867">
    <property type="entry name" value="GMC_OxRtase_C"/>
</dbReference>
<dbReference type="PROSITE" id="PS00624">
    <property type="entry name" value="GMC_OXRED_2"/>
    <property type="match status" value="1"/>
</dbReference>
<dbReference type="InterPro" id="IPR036188">
    <property type="entry name" value="FAD/NAD-bd_sf"/>
</dbReference>
<comment type="cofactor">
    <cofactor evidence="1 3">
        <name>FAD</name>
        <dbReference type="ChEBI" id="CHEBI:57692"/>
    </cofactor>
</comment>
<dbReference type="PIRSF" id="PIRSF000137">
    <property type="entry name" value="Alcohol_oxidase"/>
    <property type="match status" value="1"/>
</dbReference>
<evidence type="ECO:0000256" key="3">
    <source>
        <dbReference type="PIRSR" id="PIRSR000137-2"/>
    </source>
</evidence>
<reference evidence="6 7" key="1">
    <citation type="journal article" date="2019" name="Nat. Ecol. Evol.">
        <title>Megaphylogeny resolves global patterns of mushroom evolution.</title>
        <authorList>
            <person name="Varga T."/>
            <person name="Krizsan K."/>
            <person name="Foldi C."/>
            <person name="Dima B."/>
            <person name="Sanchez-Garcia M."/>
            <person name="Sanchez-Ramirez S."/>
            <person name="Szollosi G.J."/>
            <person name="Szarkandi J.G."/>
            <person name="Papp V."/>
            <person name="Albert L."/>
            <person name="Andreopoulos W."/>
            <person name="Angelini C."/>
            <person name="Antonin V."/>
            <person name="Barry K.W."/>
            <person name="Bougher N.L."/>
            <person name="Buchanan P."/>
            <person name="Buyck B."/>
            <person name="Bense V."/>
            <person name="Catcheside P."/>
            <person name="Chovatia M."/>
            <person name="Cooper J."/>
            <person name="Damon W."/>
            <person name="Desjardin D."/>
            <person name="Finy P."/>
            <person name="Geml J."/>
            <person name="Haridas S."/>
            <person name="Hughes K."/>
            <person name="Justo A."/>
            <person name="Karasinski D."/>
            <person name="Kautmanova I."/>
            <person name="Kiss B."/>
            <person name="Kocsube S."/>
            <person name="Kotiranta H."/>
            <person name="LaButti K.M."/>
            <person name="Lechner B.E."/>
            <person name="Liimatainen K."/>
            <person name="Lipzen A."/>
            <person name="Lukacs Z."/>
            <person name="Mihaltcheva S."/>
            <person name="Morgado L.N."/>
            <person name="Niskanen T."/>
            <person name="Noordeloos M.E."/>
            <person name="Ohm R.A."/>
            <person name="Ortiz-Santana B."/>
            <person name="Ovrebo C."/>
            <person name="Racz N."/>
            <person name="Riley R."/>
            <person name="Savchenko A."/>
            <person name="Shiryaev A."/>
            <person name="Soop K."/>
            <person name="Spirin V."/>
            <person name="Szebenyi C."/>
            <person name="Tomsovsky M."/>
            <person name="Tulloss R.E."/>
            <person name="Uehling J."/>
            <person name="Grigoriev I.V."/>
            <person name="Vagvolgyi C."/>
            <person name="Papp T."/>
            <person name="Martin F.M."/>
            <person name="Miettinen O."/>
            <person name="Hibbett D.S."/>
            <person name="Nagy L.G."/>
        </authorList>
    </citation>
    <scope>NUCLEOTIDE SEQUENCE [LARGE SCALE GENOMIC DNA]</scope>
    <source>
        <strain evidence="6 7">CBS 309.79</strain>
    </source>
</reference>
<dbReference type="SUPFAM" id="SSF51905">
    <property type="entry name" value="FAD/NAD(P)-binding domain"/>
    <property type="match status" value="1"/>
</dbReference>
<dbReference type="GO" id="GO:0016614">
    <property type="term" value="F:oxidoreductase activity, acting on CH-OH group of donors"/>
    <property type="evidence" value="ECO:0007669"/>
    <property type="project" value="InterPro"/>
</dbReference>
<feature type="signal peptide" evidence="4">
    <location>
        <begin position="1"/>
        <end position="21"/>
    </location>
</feature>
<feature type="domain" description="Glucose-methanol-choline oxidoreductase N-terminal" evidence="5">
    <location>
        <begin position="366"/>
        <end position="380"/>
    </location>
</feature>
<name>A0A5C3QTM9_9AGAR</name>
<dbReference type="GO" id="GO:0050660">
    <property type="term" value="F:flavin adenine dinucleotide binding"/>
    <property type="evidence" value="ECO:0007669"/>
    <property type="project" value="InterPro"/>
</dbReference>
<evidence type="ECO:0000256" key="4">
    <source>
        <dbReference type="SAM" id="SignalP"/>
    </source>
</evidence>
<dbReference type="OrthoDB" id="269227at2759"/>
<dbReference type="InterPro" id="IPR000172">
    <property type="entry name" value="GMC_OxRdtase_N"/>
</dbReference>
<dbReference type="Gene3D" id="3.50.50.60">
    <property type="entry name" value="FAD/NAD(P)-binding domain"/>
    <property type="match status" value="1"/>
</dbReference>
<protein>
    <submittedName>
        <fullName evidence="6">Choline dehydrogenase</fullName>
    </submittedName>
</protein>
<dbReference type="AlphaFoldDB" id="A0A5C3QTM9"/>
<comment type="similarity">
    <text evidence="2">Belongs to the GMC oxidoreductase family.</text>
</comment>
<keyword evidence="4" id="KW-0732">Signal</keyword>
<evidence type="ECO:0000313" key="7">
    <source>
        <dbReference type="Proteomes" id="UP000305067"/>
    </source>
</evidence>
<dbReference type="EMBL" id="ML178817">
    <property type="protein sequence ID" value="TFL05375.1"/>
    <property type="molecule type" value="Genomic_DNA"/>
</dbReference>
<keyword evidence="7" id="KW-1185">Reference proteome</keyword>
<dbReference type="PANTHER" id="PTHR11552">
    <property type="entry name" value="GLUCOSE-METHANOL-CHOLINE GMC OXIDOREDUCTASE"/>
    <property type="match status" value="1"/>
</dbReference>
<dbReference type="PANTHER" id="PTHR11552:SF213">
    <property type="entry name" value="DEHYDROGENASE, PUTATIVE-RELATED"/>
    <property type="match status" value="1"/>
</dbReference>